<dbReference type="PANTHER" id="PTHR47894:SF1">
    <property type="entry name" value="HTH-TYPE TRANSCRIPTIONAL REGULATOR VQSM"/>
    <property type="match status" value="1"/>
</dbReference>
<sequence length="351" mass="39386">MDDGAARSARRIIRGHMAVATVVASFTATLVDVAVMLGVPREEALAHAQLTPEILANPDARVPFKQHMAIWDLILARRGIDDLGVRLGGAFTIESLGALGYLMLQCATPRELGRCMERFGSLLCDVFIGRFFEEDGRAVLEQVLAPRFVRLRHPAEWSMSSGLTMLRALIGRDDIPVLDVWFQHPPPPDVSMLTAYFGRTPRFGAPASRLVLPGEILDAPIVNANPRLHGYLERHAESLLKVLPGDDRLADRVQRKLTEMLRHGVPSQSAVARHFGMSERTLQRRLKEEGVVFQTLLEQTRRELAELYLREPRLAVYEVAMLVGYSEPSAFFRAFRRWTGRTPEQYRAALA</sequence>
<dbReference type="AlphaFoldDB" id="A0A0F6W640"/>
<name>A0A0F6W640_9BACT</name>
<dbReference type="GO" id="GO:0005829">
    <property type="term" value="C:cytosol"/>
    <property type="evidence" value="ECO:0007669"/>
    <property type="project" value="TreeGrafter"/>
</dbReference>
<evidence type="ECO:0000256" key="2">
    <source>
        <dbReference type="ARBA" id="ARBA00023125"/>
    </source>
</evidence>
<keyword evidence="4" id="KW-0472">Membrane</keyword>
<keyword evidence="1" id="KW-0805">Transcription regulation</keyword>
<feature type="transmembrane region" description="Helical" evidence="4">
    <location>
        <begin position="17"/>
        <end position="39"/>
    </location>
</feature>
<keyword evidence="4" id="KW-1133">Transmembrane helix</keyword>
<evidence type="ECO:0000256" key="1">
    <source>
        <dbReference type="ARBA" id="ARBA00023015"/>
    </source>
</evidence>
<gene>
    <name evidence="6" type="ORF">DB32_005389</name>
</gene>
<dbReference type="InterPro" id="IPR009057">
    <property type="entry name" value="Homeodomain-like_sf"/>
</dbReference>
<dbReference type="SUPFAM" id="SSF46689">
    <property type="entry name" value="Homeodomain-like"/>
    <property type="match status" value="1"/>
</dbReference>
<keyword evidence="3" id="KW-0804">Transcription</keyword>
<dbReference type="GO" id="GO:0000976">
    <property type="term" value="F:transcription cis-regulatory region binding"/>
    <property type="evidence" value="ECO:0007669"/>
    <property type="project" value="TreeGrafter"/>
</dbReference>
<dbReference type="SMART" id="SM00342">
    <property type="entry name" value="HTH_ARAC"/>
    <property type="match status" value="1"/>
</dbReference>
<keyword evidence="4" id="KW-0812">Transmembrane</keyword>
<dbReference type="PRINTS" id="PR00032">
    <property type="entry name" value="HTHARAC"/>
</dbReference>
<evidence type="ECO:0000313" key="7">
    <source>
        <dbReference type="Proteomes" id="UP000034883"/>
    </source>
</evidence>
<dbReference type="Proteomes" id="UP000034883">
    <property type="component" value="Chromosome"/>
</dbReference>
<feature type="domain" description="HTH araC/xylS-type" evidence="5">
    <location>
        <begin position="251"/>
        <end position="349"/>
    </location>
</feature>
<protein>
    <submittedName>
        <fullName evidence="6">Transcriptional regulator, AraC family protein</fullName>
    </submittedName>
</protein>
<dbReference type="KEGG" id="samy:DB32_005389"/>
<keyword evidence="7" id="KW-1185">Reference proteome</keyword>
<dbReference type="Pfam" id="PF12625">
    <property type="entry name" value="Arabinose_bd"/>
    <property type="match status" value="1"/>
</dbReference>
<evidence type="ECO:0000256" key="4">
    <source>
        <dbReference type="SAM" id="Phobius"/>
    </source>
</evidence>
<evidence type="ECO:0000256" key="3">
    <source>
        <dbReference type="ARBA" id="ARBA00023163"/>
    </source>
</evidence>
<evidence type="ECO:0000259" key="5">
    <source>
        <dbReference type="PROSITE" id="PS01124"/>
    </source>
</evidence>
<dbReference type="InterPro" id="IPR020449">
    <property type="entry name" value="Tscrpt_reg_AraC-type_HTH"/>
</dbReference>
<evidence type="ECO:0000313" key="6">
    <source>
        <dbReference type="EMBL" id="AKF08240.1"/>
    </source>
</evidence>
<dbReference type="STRING" id="927083.DB32_005389"/>
<dbReference type="PROSITE" id="PS01124">
    <property type="entry name" value="HTH_ARAC_FAMILY_2"/>
    <property type="match status" value="1"/>
</dbReference>
<dbReference type="EMBL" id="CP011125">
    <property type="protein sequence ID" value="AKF08240.1"/>
    <property type="molecule type" value="Genomic_DNA"/>
</dbReference>
<proteinExistence type="predicted"/>
<accession>A0A0F6W640</accession>
<dbReference type="GO" id="GO:0003700">
    <property type="term" value="F:DNA-binding transcription factor activity"/>
    <property type="evidence" value="ECO:0007669"/>
    <property type="project" value="InterPro"/>
</dbReference>
<dbReference type="Gene3D" id="1.10.10.60">
    <property type="entry name" value="Homeodomain-like"/>
    <property type="match status" value="1"/>
</dbReference>
<keyword evidence="2" id="KW-0238">DNA-binding</keyword>
<dbReference type="InterPro" id="IPR032687">
    <property type="entry name" value="AraC-type_N"/>
</dbReference>
<dbReference type="Pfam" id="PF12833">
    <property type="entry name" value="HTH_18"/>
    <property type="match status" value="1"/>
</dbReference>
<reference evidence="6 7" key="1">
    <citation type="submission" date="2015-03" db="EMBL/GenBank/DDBJ databases">
        <title>Genome assembly of Sandaracinus amylolyticus DSM 53668.</title>
        <authorList>
            <person name="Sharma G."/>
            <person name="Subramanian S."/>
        </authorList>
    </citation>
    <scope>NUCLEOTIDE SEQUENCE [LARGE SCALE GENOMIC DNA]</scope>
    <source>
        <strain evidence="6 7">DSM 53668</strain>
    </source>
</reference>
<dbReference type="InterPro" id="IPR018060">
    <property type="entry name" value="HTH_AraC"/>
</dbReference>
<dbReference type="PANTHER" id="PTHR47894">
    <property type="entry name" value="HTH-TYPE TRANSCRIPTIONAL REGULATOR GADX"/>
    <property type="match status" value="1"/>
</dbReference>
<organism evidence="6 7">
    <name type="scientific">Sandaracinus amylolyticus</name>
    <dbReference type="NCBI Taxonomy" id="927083"/>
    <lineage>
        <taxon>Bacteria</taxon>
        <taxon>Pseudomonadati</taxon>
        <taxon>Myxococcota</taxon>
        <taxon>Polyangia</taxon>
        <taxon>Polyangiales</taxon>
        <taxon>Sandaracinaceae</taxon>
        <taxon>Sandaracinus</taxon>
    </lineage>
</organism>